<name>A0A7S4ABS5_9STRA</name>
<comment type="subcellular location">
    <subcellularLocation>
        <location evidence="1">Nucleus</location>
    </subcellularLocation>
</comment>
<feature type="region of interest" description="Disordered" evidence="6">
    <location>
        <begin position="173"/>
        <end position="214"/>
    </location>
</feature>
<feature type="compositionally biased region" description="Basic and acidic residues" evidence="6">
    <location>
        <begin position="115"/>
        <end position="127"/>
    </location>
</feature>
<evidence type="ECO:0000256" key="2">
    <source>
        <dbReference type="ARBA" id="ARBA00022614"/>
    </source>
</evidence>
<organism evidence="7">
    <name type="scientific">Pseudo-nitzschia australis</name>
    <dbReference type="NCBI Taxonomy" id="44445"/>
    <lineage>
        <taxon>Eukaryota</taxon>
        <taxon>Sar</taxon>
        <taxon>Stramenopiles</taxon>
        <taxon>Ochrophyta</taxon>
        <taxon>Bacillariophyta</taxon>
        <taxon>Bacillariophyceae</taxon>
        <taxon>Bacillariophycidae</taxon>
        <taxon>Bacillariales</taxon>
        <taxon>Bacillariaceae</taxon>
        <taxon>Pseudo-nitzschia</taxon>
    </lineage>
</organism>
<dbReference type="GO" id="GO:0005634">
    <property type="term" value="C:nucleus"/>
    <property type="evidence" value="ECO:0007669"/>
    <property type="project" value="UniProtKB-SubCell"/>
</dbReference>
<dbReference type="SUPFAM" id="SSF52058">
    <property type="entry name" value="L domain-like"/>
    <property type="match status" value="1"/>
</dbReference>
<dbReference type="PROSITE" id="PS51450">
    <property type="entry name" value="LRR"/>
    <property type="match status" value="1"/>
</dbReference>
<reference evidence="7" key="1">
    <citation type="submission" date="2021-01" db="EMBL/GenBank/DDBJ databases">
        <authorList>
            <person name="Corre E."/>
            <person name="Pelletier E."/>
            <person name="Niang G."/>
            <person name="Scheremetjew M."/>
            <person name="Finn R."/>
            <person name="Kale V."/>
            <person name="Holt S."/>
            <person name="Cochrane G."/>
            <person name="Meng A."/>
            <person name="Brown T."/>
            <person name="Cohen L."/>
        </authorList>
    </citation>
    <scope>NUCLEOTIDE SEQUENCE</scope>
    <source>
        <strain evidence="7">10249 10 AB</strain>
    </source>
</reference>
<keyword evidence="3" id="KW-0677">Repeat</keyword>
<dbReference type="EMBL" id="HBIX01003934">
    <property type="protein sequence ID" value="CAE0710336.1"/>
    <property type="molecule type" value="Transcribed_RNA"/>
</dbReference>
<sequence>MRLTAELIASSEQRTNPLGEREIVMRGLAIPVIEHLGVTRDAYDAMDLTDNRISRLENFPRLLRLSSLSLSGNVIETIDANNLSKNLPNLHHLDLSWNHISTLLEVSNLGQACRAKQDGSDKNKNSESHSNNGKLECLNLHGNPVQRRQHYRLYTIHSIPSLKVLDHQRITQTERDRARRLSDSAAGAALESDVQDEAGRQKTFTPGEGESAEESFVVNFTAEEKEQICQIVANAESPAEIEEIERSVQRGVFPEKFLKKIAGGETNDTDDNENNNRKRPLPPPDAEEVQNESEKKIKS</sequence>
<evidence type="ECO:0000256" key="4">
    <source>
        <dbReference type="ARBA" id="ARBA00023242"/>
    </source>
</evidence>
<dbReference type="Pfam" id="PF14580">
    <property type="entry name" value="LRR_9"/>
    <property type="match status" value="2"/>
</dbReference>
<comment type="similarity">
    <text evidence="5">Belongs to the U2 small nuclear ribonucleoprotein A family.</text>
</comment>
<evidence type="ECO:0000256" key="5">
    <source>
        <dbReference type="ARBA" id="ARBA00024196"/>
    </source>
</evidence>
<dbReference type="GO" id="GO:0000398">
    <property type="term" value="P:mRNA splicing, via spliceosome"/>
    <property type="evidence" value="ECO:0007669"/>
    <property type="project" value="InterPro"/>
</dbReference>
<evidence type="ECO:0000313" key="7">
    <source>
        <dbReference type="EMBL" id="CAE0710336.1"/>
    </source>
</evidence>
<gene>
    <name evidence="7" type="ORF">PAUS00366_LOCUS3063</name>
</gene>
<feature type="region of interest" description="Disordered" evidence="6">
    <location>
        <begin position="259"/>
        <end position="299"/>
    </location>
</feature>
<protein>
    <recommendedName>
        <fullName evidence="8">U2A'/phosphoprotein 32 family A C-terminal domain-containing protein</fullName>
    </recommendedName>
</protein>
<dbReference type="InterPro" id="IPR032675">
    <property type="entry name" value="LRR_dom_sf"/>
</dbReference>
<evidence type="ECO:0008006" key="8">
    <source>
        <dbReference type="Google" id="ProtNLM"/>
    </source>
</evidence>
<dbReference type="GO" id="GO:0030620">
    <property type="term" value="F:U2 snRNA binding"/>
    <property type="evidence" value="ECO:0007669"/>
    <property type="project" value="InterPro"/>
</dbReference>
<dbReference type="PANTHER" id="PTHR10552:SF6">
    <property type="entry name" value="U2 SMALL NUCLEAR RIBONUCLEOPROTEIN A"/>
    <property type="match status" value="1"/>
</dbReference>
<dbReference type="InterPro" id="IPR044640">
    <property type="entry name" value="RU2A"/>
</dbReference>
<dbReference type="InterPro" id="IPR001611">
    <property type="entry name" value="Leu-rich_rpt"/>
</dbReference>
<keyword evidence="4" id="KW-0539">Nucleus</keyword>
<evidence type="ECO:0000256" key="1">
    <source>
        <dbReference type="ARBA" id="ARBA00004123"/>
    </source>
</evidence>
<keyword evidence="2" id="KW-0433">Leucine-rich repeat</keyword>
<dbReference type="SMART" id="SM00369">
    <property type="entry name" value="LRR_TYP"/>
    <property type="match status" value="2"/>
</dbReference>
<feature type="compositionally biased region" description="Basic and acidic residues" evidence="6">
    <location>
        <begin position="173"/>
        <end position="182"/>
    </location>
</feature>
<dbReference type="AlphaFoldDB" id="A0A7S4ABS5"/>
<proteinExistence type="inferred from homology"/>
<accession>A0A7S4ABS5</accession>
<feature type="region of interest" description="Disordered" evidence="6">
    <location>
        <begin position="115"/>
        <end position="138"/>
    </location>
</feature>
<evidence type="ECO:0000256" key="3">
    <source>
        <dbReference type="ARBA" id="ARBA00022737"/>
    </source>
</evidence>
<evidence type="ECO:0000256" key="6">
    <source>
        <dbReference type="SAM" id="MobiDB-lite"/>
    </source>
</evidence>
<dbReference type="Gene3D" id="3.80.10.10">
    <property type="entry name" value="Ribonuclease Inhibitor"/>
    <property type="match status" value="1"/>
</dbReference>
<dbReference type="InterPro" id="IPR003591">
    <property type="entry name" value="Leu-rich_rpt_typical-subtyp"/>
</dbReference>
<dbReference type="PANTHER" id="PTHR10552">
    <property type="entry name" value="U2 SMALL NUCLEAR RIBONUCLEOPROTEIN A"/>
    <property type="match status" value="1"/>
</dbReference>